<evidence type="ECO:0000256" key="1">
    <source>
        <dbReference type="SAM" id="MobiDB-lite"/>
    </source>
</evidence>
<gene>
    <name evidence="2" type="ORF">LCGC14_0728110</name>
</gene>
<comment type="caution">
    <text evidence="2">The sequence shown here is derived from an EMBL/GenBank/DDBJ whole genome shotgun (WGS) entry which is preliminary data.</text>
</comment>
<organism evidence="2">
    <name type="scientific">marine sediment metagenome</name>
    <dbReference type="NCBI Taxonomy" id="412755"/>
    <lineage>
        <taxon>unclassified sequences</taxon>
        <taxon>metagenomes</taxon>
        <taxon>ecological metagenomes</taxon>
    </lineage>
</organism>
<proteinExistence type="predicted"/>
<dbReference type="AlphaFoldDB" id="A0A0F9QEM4"/>
<feature type="non-terminal residue" evidence="2">
    <location>
        <position position="1"/>
    </location>
</feature>
<name>A0A0F9QEM4_9ZZZZ</name>
<protein>
    <submittedName>
        <fullName evidence="2">Uncharacterized protein</fullName>
    </submittedName>
</protein>
<dbReference type="EMBL" id="LAZR01001676">
    <property type="protein sequence ID" value="KKN40979.1"/>
    <property type="molecule type" value="Genomic_DNA"/>
</dbReference>
<accession>A0A0F9QEM4</accession>
<reference evidence="2" key="1">
    <citation type="journal article" date="2015" name="Nature">
        <title>Complex archaea that bridge the gap between prokaryotes and eukaryotes.</title>
        <authorList>
            <person name="Spang A."/>
            <person name="Saw J.H."/>
            <person name="Jorgensen S.L."/>
            <person name="Zaremba-Niedzwiedzka K."/>
            <person name="Martijn J."/>
            <person name="Lind A.E."/>
            <person name="van Eijk R."/>
            <person name="Schleper C."/>
            <person name="Guy L."/>
            <person name="Ettema T.J."/>
        </authorList>
    </citation>
    <scope>NUCLEOTIDE SEQUENCE</scope>
</reference>
<evidence type="ECO:0000313" key="2">
    <source>
        <dbReference type="EMBL" id="KKN40979.1"/>
    </source>
</evidence>
<sequence length="139" mass="15391">VMTMSSTIMFLASGGIVDYLVRKEEGPEPSTCMRMLVETARGPETELASVRVCIRMMIPENTESENRLQAFFGPLKADDAASHAVAYSCAIYLLAKSTFRERKMAPWRPWTGSARRGSRSRTRGKISPQPHTGGARLLP</sequence>
<feature type="region of interest" description="Disordered" evidence="1">
    <location>
        <begin position="109"/>
        <end position="139"/>
    </location>
</feature>